<dbReference type="AlphaFoldDB" id="A0A1F5Z4D9"/>
<sequence>MRLLFSITYYTPYVSGLTLYVKKLAEALVKTGYKATVLSMQHSRDTASEEKIDGVSVVRAKPLFAINKGFISYDFLIKSHHLVKETDCVVINLPQFEGFIAALWAGIFNKKIIAVYHCEVVMPAGIGNKLAEIALNAANILTLLFAESIVTYTEDFARNSAILPYFRKKIRIVYPPISVSKPDKRVQNLIIDKTQTSGKFIIGVAARLAAEKGMEYLLESIPLINSKLKVPASTTPPAKPMAMHSKARAGRQMSKLKGKIDRKNIPVFKIIIAGSMDPAGEEKYKSKILKLLSKYRRYVVFLGNLEEKDMGSFYSLLDVLVLPSINRTEAFGMVQAEAMLSGVPVVATDLPGVRIPVNTTGMGIIVPVKNPQKTADAIARILVNREKYVKEKLKIRDIFNISKTIKFYKELIAV</sequence>
<proteinExistence type="predicted"/>
<dbReference type="CDD" id="cd03801">
    <property type="entry name" value="GT4_PimA-like"/>
    <property type="match status" value="1"/>
</dbReference>
<gene>
    <name evidence="3" type="ORF">A2777_04885</name>
</gene>
<dbReference type="InterPro" id="IPR050194">
    <property type="entry name" value="Glycosyltransferase_grp1"/>
</dbReference>
<protein>
    <recommendedName>
        <fullName evidence="5">Glycosyl transferase family 1 domain-containing protein</fullName>
    </recommendedName>
</protein>
<organism evidence="3 4">
    <name type="scientific">Candidatus Gottesmanbacteria bacterium RIFCSPHIGHO2_01_FULL_40_15</name>
    <dbReference type="NCBI Taxonomy" id="1798376"/>
    <lineage>
        <taxon>Bacteria</taxon>
        <taxon>Candidatus Gottesmaniibacteriota</taxon>
    </lineage>
</organism>
<evidence type="ECO:0000313" key="3">
    <source>
        <dbReference type="EMBL" id="OGG07184.1"/>
    </source>
</evidence>
<dbReference type="PANTHER" id="PTHR45947">
    <property type="entry name" value="SULFOQUINOVOSYL TRANSFERASE SQD2"/>
    <property type="match status" value="1"/>
</dbReference>
<dbReference type="PANTHER" id="PTHR45947:SF3">
    <property type="entry name" value="SULFOQUINOVOSYL TRANSFERASE SQD2"/>
    <property type="match status" value="1"/>
</dbReference>
<evidence type="ECO:0008006" key="5">
    <source>
        <dbReference type="Google" id="ProtNLM"/>
    </source>
</evidence>
<dbReference type="SUPFAM" id="SSF53756">
    <property type="entry name" value="UDP-Glycosyltransferase/glycogen phosphorylase"/>
    <property type="match status" value="1"/>
</dbReference>
<feature type="domain" description="Glycosyltransferase subfamily 4-like N-terminal" evidence="2">
    <location>
        <begin position="15"/>
        <end position="180"/>
    </location>
</feature>
<dbReference type="Pfam" id="PF00534">
    <property type="entry name" value="Glycos_transf_1"/>
    <property type="match status" value="1"/>
</dbReference>
<dbReference type="Pfam" id="PF13439">
    <property type="entry name" value="Glyco_transf_4"/>
    <property type="match status" value="1"/>
</dbReference>
<evidence type="ECO:0000259" key="1">
    <source>
        <dbReference type="Pfam" id="PF00534"/>
    </source>
</evidence>
<dbReference type="InterPro" id="IPR028098">
    <property type="entry name" value="Glyco_trans_4-like_N"/>
</dbReference>
<comment type="caution">
    <text evidence="3">The sequence shown here is derived from an EMBL/GenBank/DDBJ whole genome shotgun (WGS) entry which is preliminary data.</text>
</comment>
<name>A0A1F5Z4D9_9BACT</name>
<evidence type="ECO:0000259" key="2">
    <source>
        <dbReference type="Pfam" id="PF13439"/>
    </source>
</evidence>
<dbReference type="InterPro" id="IPR001296">
    <property type="entry name" value="Glyco_trans_1"/>
</dbReference>
<dbReference type="Proteomes" id="UP000177354">
    <property type="component" value="Unassembled WGS sequence"/>
</dbReference>
<reference evidence="3 4" key="1">
    <citation type="journal article" date="2016" name="Nat. Commun.">
        <title>Thousands of microbial genomes shed light on interconnected biogeochemical processes in an aquifer system.</title>
        <authorList>
            <person name="Anantharaman K."/>
            <person name="Brown C.T."/>
            <person name="Hug L.A."/>
            <person name="Sharon I."/>
            <person name="Castelle C.J."/>
            <person name="Probst A.J."/>
            <person name="Thomas B.C."/>
            <person name="Singh A."/>
            <person name="Wilkins M.J."/>
            <person name="Karaoz U."/>
            <person name="Brodie E.L."/>
            <person name="Williams K.H."/>
            <person name="Hubbard S.S."/>
            <person name="Banfield J.F."/>
        </authorList>
    </citation>
    <scope>NUCLEOTIDE SEQUENCE [LARGE SCALE GENOMIC DNA]</scope>
</reference>
<dbReference type="Gene3D" id="3.40.50.2000">
    <property type="entry name" value="Glycogen Phosphorylase B"/>
    <property type="match status" value="3"/>
</dbReference>
<accession>A0A1F5Z4D9</accession>
<feature type="domain" description="Glycosyl transferase family 1" evidence="1">
    <location>
        <begin position="259"/>
        <end position="388"/>
    </location>
</feature>
<dbReference type="EMBL" id="MFJF01000010">
    <property type="protein sequence ID" value="OGG07184.1"/>
    <property type="molecule type" value="Genomic_DNA"/>
</dbReference>
<evidence type="ECO:0000313" key="4">
    <source>
        <dbReference type="Proteomes" id="UP000177354"/>
    </source>
</evidence>
<dbReference type="GO" id="GO:0016757">
    <property type="term" value="F:glycosyltransferase activity"/>
    <property type="evidence" value="ECO:0007669"/>
    <property type="project" value="InterPro"/>
</dbReference>